<dbReference type="InterPro" id="IPR014247">
    <property type="entry name" value="Spore_lipoprot_YhcN/YlaJ"/>
</dbReference>
<evidence type="ECO:0000313" key="3">
    <source>
        <dbReference type="Proteomes" id="UP000593626"/>
    </source>
</evidence>
<feature type="compositionally biased region" description="Polar residues" evidence="1">
    <location>
        <begin position="190"/>
        <end position="200"/>
    </location>
</feature>
<sequence length="200" mass="21818">MIISIISCFMIMGCQKSAAEKEQQATGDDVPRTVNVKNSTIEHVDRKTGMQISKHLVNLATATPNVKDATAVVLGKLAIVGIDVDQNLERSEVGSIKYTVAEALQNDPYGANALVVADPDVYGRLKEINQDIRAGKPLQGIANELADVAGRLIPEIPADIIDPNPQQVKEDKRDAVEGQDKDSLKKQQEDQSNQYLQKKD</sequence>
<dbReference type="NCBIfam" id="TIGR02898">
    <property type="entry name" value="spore_YhcN_YlaJ"/>
    <property type="match status" value="1"/>
</dbReference>
<feature type="compositionally biased region" description="Basic and acidic residues" evidence="1">
    <location>
        <begin position="168"/>
        <end position="189"/>
    </location>
</feature>
<dbReference type="Proteomes" id="UP000593626">
    <property type="component" value="Chromosome"/>
</dbReference>
<dbReference type="KEGG" id="mcui:G8O30_04165"/>
<name>A0A7S8CE73_9BACI</name>
<dbReference type="InterPro" id="IPR019076">
    <property type="entry name" value="Spore_lipoprot_YhcN/YlaJ-like"/>
</dbReference>
<keyword evidence="3" id="KW-1185">Reference proteome</keyword>
<feature type="region of interest" description="Disordered" evidence="1">
    <location>
        <begin position="159"/>
        <end position="200"/>
    </location>
</feature>
<accession>A0A7S8CE73</accession>
<proteinExistence type="predicted"/>
<reference evidence="2 3" key="1">
    <citation type="submission" date="2019-07" db="EMBL/GenBank/DDBJ databases">
        <title>Genome sequence of 2 isolates from Red Sea Mangroves.</title>
        <authorList>
            <person name="Sefrji F."/>
            <person name="Michoud G."/>
            <person name="Merlino G."/>
            <person name="Daffonchio D."/>
        </authorList>
    </citation>
    <scope>NUCLEOTIDE SEQUENCE [LARGE SCALE GENOMIC DNA]</scope>
    <source>
        <strain evidence="2 3">R1DC41</strain>
    </source>
</reference>
<protein>
    <submittedName>
        <fullName evidence="2">YhcN/YlaJ family sporulation lipoprotein</fullName>
    </submittedName>
</protein>
<evidence type="ECO:0000313" key="2">
    <source>
        <dbReference type="EMBL" id="QPC48355.1"/>
    </source>
</evidence>
<evidence type="ECO:0000256" key="1">
    <source>
        <dbReference type="SAM" id="MobiDB-lite"/>
    </source>
</evidence>
<dbReference type="EMBL" id="CP049742">
    <property type="protein sequence ID" value="QPC48355.1"/>
    <property type="molecule type" value="Genomic_DNA"/>
</dbReference>
<dbReference type="AlphaFoldDB" id="A0A7S8CE73"/>
<dbReference type="GO" id="GO:0030435">
    <property type="term" value="P:sporulation resulting in formation of a cellular spore"/>
    <property type="evidence" value="ECO:0007669"/>
    <property type="project" value="InterPro"/>
</dbReference>
<keyword evidence="2" id="KW-0449">Lipoprotein</keyword>
<organism evidence="2 3">
    <name type="scientific">Mangrovibacillus cuniculi</name>
    <dbReference type="NCBI Taxonomy" id="2593652"/>
    <lineage>
        <taxon>Bacteria</taxon>
        <taxon>Bacillati</taxon>
        <taxon>Bacillota</taxon>
        <taxon>Bacilli</taxon>
        <taxon>Bacillales</taxon>
        <taxon>Bacillaceae</taxon>
        <taxon>Mangrovibacillus</taxon>
    </lineage>
</organism>
<gene>
    <name evidence="2" type="ORF">G8O30_04165</name>
</gene>
<dbReference type="Pfam" id="PF09580">
    <property type="entry name" value="Spore_YhcN_YlaJ"/>
    <property type="match status" value="1"/>
</dbReference>